<feature type="non-terminal residue" evidence="2">
    <location>
        <position position="537"/>
    </location>
</feature>
<feature type="compositionally biased region" description="Acidic residues" evidence="1">
    <location>
        <begin position="63"/>
        <end position="77"/>
    </location>
</feature>
<protein>
    <submittedName>
        <fullName evidence="2">Thrombospondin type 3 repeat containing protein</fullName>
    </submittedName>
</protein>
<dbReference type="STRING" id="1358809.S7XP17"/>
<feature type="compositionally biased region" description="Basic and acidic residues" evidence="1">
    <location>
        <begin position="78"/>
        <end position="87"/>
    </location>
</feature>
<feature type="region of interest" description="Disordered" evidence="1">
    <location>
        <begin position="374"/>
        <end position="417"/>
    </location>
</feature>
<reference evidence="3" key="1">
    <citation type="journal article" date="2013" name="PLoS Genet.">
        <title>The genome of Spraguea lophii and the basis of host-microsporidian interactions.</title>
        <authorList>
            <person name="Campbell S.E."/>
            <person name="Williams T.A."/>
            <person name="Yousuf A."/>
            <person name="Soanes D.M."/>
            <person name="Paszkiewicz K.H."/>
            <person name="Williams B.A.P."/>
        </authorList>
    </citation>
    <scope>NUCLEOTIDE SEQUENCE [LARGE SCALE GENOMIC DNA]</scope>
    <source>
        <strain evidence="3">42_110</strain>
    </source>
</reference>
<feature type="compositionally biased region" description="Acidic residues" evidence="1">
    <location>
        <begin position="134"/>
        <end position="149"/>
    </location>
</feature>
<sequence length="537" mass="61610">IYSANNKNNNYEYVINYIYFIMHIFTSTLTEEGTGIREGAGVDNISDIEYEEELGSDGNGNGDDSDNGDIEEDDGVDMENKGDKYDVDIENVEDIEDVDSGNISDGEECNIDYNKNDDNEDGKDTNEDGKDIDGDVEGDNNDAADDDTNNDIMNDNENIKDDDEIGEVEEFITNYNDEDDSINEATEDEDSEIEDEDKEIEEVEDVDNEIEEIDNINDKEGNNIKENDKDTIEQQISPSEYKPSTNIINAEQSTTNVEVDNYTPECYTNEGTEEGYELSAEGTEENRDRIKNTTNKNIDTNTIYNKSIDKLYNHLSYILEQNKKNKYQGNYKSGKKINTKKIIDLVVFNDTKIWMKKIYSDREYTVRLFIDNSQSMNNNKNRDDRNGMRNNSLTSNRNEMSNISNNNINNNNDNNIDTITENSSVKEITENTYKMLYKTLKRFNINVEMYRFGEKLTKLSLHEDNNMYTTNINTTNTYNNISFIEKDTDVNFINDYTDGINIIISDGLFHSVLPVSNNFLLVIVDSNIININKVRID</sequence>
<name>S7XP17_SPRLO</name>
<feature type="non-terminal residue" evidence="2">
    <location>
        <position position="1"/>
    </location>
</feature>
<organism evidence="2 3">
    <name type="scientific">Spraguea lophii (strain 42_110)</name>
    <name type="common">Microsporidian parasite</name>
    <dbReference type="NCBI Taxonomy" id="1358809"/>
    <lineage>
        <taxon>Eukaryota</taxon>
        <taxon>Fungi</taxon>
        <taxon>Fungi incertae sedis</taxon>
        <taxon>Microsporidia</taxon>
        <taxon>Spragueidae</taxon>
        <taxon>Spraguea</taxon>
    </lineage>
</organism>
<dbReference type="HOGENOM" id="CLU_507712_0_0_1"/>
<accession>S7XP17</accession>
<dbReference type="EMBL" id="ATCN01001359">
    <property type="protein sequence ID" value="EPR77678.1"/>
    <property type="molecule type" value="Genomic_DNA"/>
</dbReference>
<feature type="compositionally biased region" description="Low complexity" evidence="1">
    <location>
        <begin position="395"/>
        <end position="417"/>
    </location>
</feature>
<comment type="caution">
    <text evidence="2">The sequence shown here is derived from an EMBL/GenBank/DDBJ whole genome shotgun (WGS) entry which is preliminary data.</text>
</comment>
<keyword evidence="3" id="KW-1185">Reference proteome</keyword>
<dbReference type="VEuPathDB" id="MicrosporidiaDB:SLOPH_2709"/>
<dbReference type="AlphaFoldDB" id="S7XP17"/>
<evidence type="ECO:0000256" key="1">
    <source>
        <dbReference type="SAM" id="MobiDB-lite"/>
    </source>
</evidence>
<feature type="compositionally biased region" description="Basic and acidic residues" evidence="1">
    <location>
        <begin position="114"/>
        <end position="133"/>
    </location>
</feature>
<evidence type="ECO:0000313" key="2">
    <source>
        <dbReference type="EMBL" id="EPR77678.1"/>
    </source>
</evidence>
<dbReference type="OMA" id="NDIMNDN"/>
<dbReference type="InParanoid" id="S7XP17"/>
<dbReference type="OrthoDB" id="5186at2759"/>
<gene>
    <name evidence="2" type="ORF">SLOPH_2709</name>
</gene>
<feature type="region of interest" description="Disordered" evidence="1">
    <location>
        <begin position="50"/>
        <end position="201"/>
    </location>
</feature>
<evidence type="ECO:0000313" key="3">
    <source>
        <dbReference type="Proteomes" id="UP000014978"/>
    </source>
</evidence>
<feature type="compositionally biased region" description="Acidic residues" evidence="1">
    <location>
        <begin position="160"/>
        <end position="201"/>
    </location>
</feature>
<dbReference type="Proteomes" id="UP000014978">
    <property type="component" value="Unassembled WGS sequence"/>
</dbReference>
<feature type="compositionally biased region" description="Acidic residues" evidence="1">
    <location>
        <begin position="88"/>
        <end position="110"/>
    </location>
</feature>
<proteinExistence type="predicted"/>